<dbReference type="Proteomes" id="UP001164761">
    <property type="component" value="Chromosome"/>
</dbReference>
<dbReference type="EMBL" id="CP104067">
    <property type="protein sequence ID" value="WAH43567.1"/>
    <property type="molecule type" value="Genomic_DNA"/>
</dbReference>
<dbReference type="RefSeq" id="WP_268007447.1">
    <property type="nucleotide sequence ID" value="NZ_BSUT01000001.1"/>
</dbReference>
<proteinExistence type="predicted"/>
<evidence type="ECO:0008006" key="3">
    <source>
        <dbReference type="Google" id="ProtNLM"/>
    </source>
</evidence>
<name>A0ABY6ZM49_9BACL</name>
<gene>
    <name evidence="1" type="ORF">NZD89_09375</name>
</gene>
<keyword evidence="2" id="KW-1185">Reference proteome</keyword>
<evidence type="ECO:0000313" key="1">
    <source>
        <dbReference type="EMBL" id="WAH43567.1"/>
    </source>
</evidence>
<sequence length="214" mass="22981">MYYWIVVNNQTGEFGANTSSHPQDATLAPEGFSYVEFSDPLDATTQAAFDNSQAYLYQNGSFVANSNYPQLQLQQAATNQISAIEAACQAVVNGQFKCKATGHTYASSVGGQVNFLAELPRFQYDSTLTTVSYDTLDAGWVDHTQTDIQNALVEGGRWKDAQYAQMNTLIAQVTQLAAASGTTVKQIQAIVFTEADYQGVSTTTSSSGGTTTTS</sequence>
<protein>
    <recommendedName>
        <fullName evidence="3">DUF4376 domain-containing protein</fullName>
    </recommendedName>
</protein>
<reference evidence="1" key="1">
    <citation type="submission" date="2022-08" db="EMBL/GenBank/DDBJ databases">
        <title>Alicyclobacillus fastidiosus DSM 17978, complete genome.</title>
        <authorList>
            <person name="Wang Q."/>
            <person name="Cai R."/>
            <person name="Wang Z."/>
        </authorList>
    </citation>
    <scope>NUCLEOTIDE SEQUENCE</scope>
    <source>
        <strain evidence="1">DSM 17978</strain>
    </source>
</reference>
<evidence type="ECO:0000313" key="2">
    <source>
        <dbReference type="Proteomes" id="UP001164761"/>
    </source>
</evidence>
<accession>A0ABY6ZM49</accession>
<organism evidence="1 2">
    <name type="scientific">Alicyclobacillus fastidiosus</name>
    <dbReference type="NCBI Taxonomy" id="392011"/>
    <lineage>
        <taxon>Bacteria</taxon>
        <taxon>Bacillati</taxon>
        <taxon>Bacillota</taxon>
        <taxon>Bacilli</taxon>
        <taxon>Bacillales</taxon>
        <taxon>Alicyclobacillaceae</taxon>
        <taxon>Alicyclobacillus</taxon>
    </lineage>
</organism>